<name>A0ACD1GHL5_9EURO</name>
<dbReference type="Proteomes" id="UP000249057">
    <property type="component" value="Unassembled WGS sequence"/>
</dbReference>
<reference evidence="1" key="1">
    <citation type="submission" date="2018-02" db="EMBL/GenBank/DDBJ databases">
        <title>The genomes of Aspergillus section Nigri reveals drivers in fungal speciation.</title>
        <authorList>
            <consortium name="DOE Joint Genome Institute"/>
            <person name="Vesth T.C."/>
            <person name="Nybo J."/>
            <person name="Theobald S."/>
            <person name="Brandl J."/>
            <person name="Frisvad J.C."/>
            <person name="Nielsen K.F."/>
            <person name="Lyhne E.K."/>
            <person name="Kogle M.E."/>
            <person name="Kuo A."/>
            <person name="Riley R."/>
            <person name="Clum A."/>
            <person name="Nolan M."/>
            <person name="Lipzen A."/>
            <person name="Salamov A."/>
            <person name="Henrissat B."/>
            <person name="Wiebenga A."/>
            <person name="De vries R.P."/>
            <person name="Grigoriev I.V."/>
            <person name="Mortensen U.H."/>
            <person name="Andersen M.R."/>
            <person name="Baker S.E."/>
        </authorList>
    </citation>
    <scope>NUCLEOTIDE SEQUENCE</scope>
    <source>
        <strain evidence="1">CBS 621.78</strain>
    </source>
</reference>
<keyword evidence="2" id="KW-1185">Reference proteome</keyword>
<sequence length="745" mass="83482">MAGHWPEVFAKTRESAPGRTFKFPAQGYQATEGYALVRPGHSGDNSLSATHDRELIRLKQDASELAPTKRETDALSGNNDEFVFRHPQAIWTPCSAQDITIHYELDVVDDVPSLLEEFARLKRLGRFEVAEEFFEKSLAEFASLLPVLLEYADMRIEQGLYERVRHIKFPRDMEDLSLPTVNVTEKPSAFLYHANLALIQAFAAIQFQGCMSEAYASVRALETPMRKLRRYRRREHLPLDSAEVQVFRYALKILWQVERDSNLIPEHHFDFWSNGTDLYPFLLAEGRVWDARDLMIASIEADGAANTWKWIFDLSIFAHSSFSRLLDDWNSQQYDEPTALALLDILVTVSQQFLSYAISTPSEHDLSVAHRSLQHAEPLVAMLRSYCRWVTVKAELGRKRQGQDKMSFGLENHLSKFPGLTIWSGAVPIYLPIKTENPGWTPEASITTSSHIELYDAVSRMHRFGDYATEALCRAELLHHCSPLGAMQQLVHLADLQITTQGDRFGYHKTCLAKFLFTSTSLLRQSLLADLRLTPSTRISFSFPGLTAWCIATVERALLDAENHQERAVHQLTLQQAAAGDVALLPQYIQDRLRNGLDRMYGLDCGPREKPSTLALSPISTKPALKYGPTFTGQRSLPISSSSNSGSSDDSLFSRADPAVSIGSIPPTRLLNDDDEDSSSGESFGTADSGADEIGRQETSSRRQIVTIEDVDEDEDRNGDINKDLNDGNVGNGSNTGDPRQGPVR</sequence>
<dbReference type="EMBL" id="KZ825322">
    <property type="protein sequence ID" value="RAH48741.1"/>
    <property type="molecule type" value="Genomic_DNA"/>
</dbReference>
<accession>A0ACD1GHL5</accession>
<proteinExistence type="predicted"/>
<evidence type="ECO:0000313" key="2">
    <source>
        <dbReference type="Proteomes" id="UP000249057"/>
    </source>
</evidence>
<gene>
    <name evidence="1" type="ORF">BO95DRAFT_490166</name>
</gene>
<protein>
    <submittedName>
        <fullName evidence="1">Uncharacterized protein</fullName>
    </submittedName>
</protein>
<evidence type="ECO:0000313" key="1">
    <source>
        <dbReference type="EMBL" id="RAH48741.1"/>
    </source>
</evidence>
<organism evidence="1 2">
    <name type="scientific">Aspergillus brunneoviolaceus CBS 621.78</name>
    <dbReference type="NCBI Taxonomy" id="1450534"/>
    <lineage>
        <taxon>Eukaryota</taxon>
        <taxon>Fungi</taxon>
        <taxon>Dikarya</taxon>
        <taxon>Ascomycota</taxon>
        <taxon>Pezizomycotina</taxon>
        <taxon>Eurotiomycetes</taxon>
        <taxon>Eurotiomycetidae</taxon>
        <taxon>Eurotiales</taxon>
        <taxon>Aspergillaceae</taxon>
        <taxon>Aspergillus</taxon>
        <taxon>Aspergillus subgen. Circumdati</taxon>
    </lineage>
</organism>